<dbReference type="RefSeq" id="WP_344993365.1">
    <property type="nucleotide sequence ID" value="NZ_BAABCD010000021.1"/>
</dbReference>
<dbReference type="InterPro" id="IPR011356">
    <property type="entry name" value="Leucine_aapep/pepB"/>
</dbReference>
<dbReference type="PROSITE" id="PS00631">
    <property type="entry name" value="CYTOSOL_AP"/>
    <property type="match status" value="1"/>
</dbReference>
<name>A0ABV9PUZ0_9ACTN</name>
<keyword evidence="3" id="KW-0645">Protease</keyword>
<keyword evidence="2" id="KW-0031">Aminopeptidase</keyword>
<evidence type="ECO:0000256" key="8">
    <source>
        <dbReference type="ARBA" id="ARBA00050061"/>
    </source>
</evidence>
<protein>
    <recommendedName>
        <fullName evidence="7">Probable cytosol aminopeptidase</fullName>
    </recommendedName>
    <alternativeName>
        <fullName evidence="8">Leucine aminopeptidase</fullName>
    </alternativeName>
    <alternativeName>
        <fullName evidence="5">Leucyl aminopeptidase</fullName>
    </alternativeName>
</protein>
<dbReference type="InterPro" id="IPR000819">
    <property type="entry name" value="Peptidase_M17_C"/>
</dbReference>
<dbReference type="Pfam" id="PF00883">
    <property type="entry name" value="Peptidase_M17"/>
    <property type="match status" value="1"/>
</dbReference>
<gene>
    <name evidence="11" type="ORF">ACFO7U_15990</name>
</gene>
<evidence type="ECO:0000313" key="11">
    <source>
        <dbReference type="EMBL" id="MFC4756274.1"/>
    </source>
</evidence>
<keyword evidence="12" id="KW-1185">Reference proteome</keyword>
<dbReference type="CDD" id="cd00433">
    <property type="entry name" value="Peptidase_M17"/>
    <property type="match status" value="1"/>
</dbReference>
<evidence type="ECO:0000256" key="5">
    <source>
        <dbReference type="ARBA" id="ARBA00033172"/>
    </source>
</evidence>
<dbReference type="PRINTS" id="PR00481">
    <property type="entry name" value="LAMNOPPTDASE"/>
</dbReference>
<dbReference type="PANTHER" id="PTHR11963">
    <property type="entry name" value="LEUCINE AMINOPEPTIDASE-RELATED"/>
    <property type="match status" value="1"/>
</dbReference>
<evidence type="ECO:0000256" key="1">
    <source>
        <dbReference type="ARBA" id="ARBA00009528"/>
    </source>
</evidence>
<evidence type="ECO:0000256" key="7">
    <source>
        <dbReference type="ARBA" id="ARBA00050021"/>
    </source>
</evidence>
<dbReference type="SUPFAM" id="SSF53187">
    <property type="entry name" value="Zn-dependent exopeptidases"/>
    <property type="match status" value="1"/>
</dbReference>
<keyword evidence="4" id="KW-0378">Hydrolase</keyword>
<feature type="domain" description="Cytosol aminopeptidase" evidence="10">
    <location>
        <begin position="378"/>
        <end position="385"/>
    </location>
</feature>
<dbReference type="EMBL" id="JBHSHP010000059">
    <property type="protein sequence ID" value="MFC4756274.1"/>
    <property type="molecule type" value="Genomic_DNA"/>
</dbReference>
<reference evidence="12" key="1">
    <citation type="journal article" date="2019" name="Int. J. Syst. Evol. Microbiol.">
        <title>The Global Catalogue of Microorganisms (GCM) 10K type strain sequencing project: providing services to taxonomists for standard genome sequencing and annotation.</title>
        <authorList>
            <consortium name="The Broad Institute Genomics Platform"/>
            <consortium name="The Broad Institute Genome Sequencing Center for Infectious Disease"/>
            <person name="Wu L."/>
            <person name="Ma J."/>
        </authorList>
    </citation>
    <scope>NUCLEOTIDE SEQUENCE [LARGE SCALE GENOMIC DNA]</scope>
    <source>
        <strain evidence="12">JCM 11882</strain>
    </source>
</reference>
<sequence>MSADPSRCHPGRPAPGRGAIDRPVPGRPLPAVRVVSGAAPEDATPVIARAAERGRAPRGRTDEVRVDVREGRAVIAVELADEPPRAGWAGTVDHGLGHRRVGAAVARHLRDARAAAPVVVDVPDTVSPDRVGDLVLGYLLGARGQDTFAADPAPVAPELVVRVDTARAGTGAGRVTSGRSDRGAGSGHDDDTAATSDHVHRAVEGAREAARATALARDLAGAPSDLKTPEWLVARMAELLGAAGMQTRILEGAELEAGGFGGVLAVGGGSDAAARVLVARRPGPGPRVLLVGKGITFDTGGISVKPAEGMHLMRTDMAGSAAVVAAAEAFCSAGSDPVRADLDLTVVVPSAENMLSGSAYRPGDVVTHVGGITSEVTNTDAEGRMVLADGLAYGIAECDPDVVVDVATLTGAMKVALGMRTGAVMATDDDLAERIADAGAQAGERWWRLPLPDDLRPAVRSEIADRRQAPRGPGAITAALFLEGFVDGRPWVHLDIAGPARSPEEIDEVGPVATGFATRTLIGFLRDLADRPRG</sequence>
<accession>A0ABV9PUZ0</accession>
<feature type="region of interest" description="Disordered" evidence="9">
    <location>
        <begin position="1"/>
        <end position="29"/>
    </location>
</feature>
<comment type="caution">
    <text evidence="11">The sequence shown here is derived from an EMBL/GenBank/DDBJ whole genome shotgun (WGS) entry which is preliminary data.</text>
</comment>
<evidence type="ECO:0000259" key="10">
    <source>
        <dbReference type="PROSITE" id="PS00631"/>
    </source>
</evidence>
<evidence type="ECO:0000256" key="6">
    <source>
        <dbReference type="ARBA" id="ARBA00049972"/>
    </source>
</evidence>
<evidence type="ECO:0000256" key="4">
    <source>
        <dbReference type="ARBA" id="ARBA00022801"/>
    </source>
</evidence>
<dbReference type="Gene3D" id="3.40.630.10">
    <property type="entry name" value="Zn peptidases"/>
    <property type="match status" value="1"/>
</dbReference>
<evidence type="ECO:0000256" key="2">
    <source>
        <dbReference type="ARBA" id="ARBA00022438"/>
    </source>
</evidence>
<feature type="compositionally biased region" description="Basic and acidic residues" evidence="9">
    <location>
        <begin position="179"/>
        <end position="196"/>
    </location>
</feature>
<evidence type="ECO:0000256" key="3">
    <source>
        <dbReference type="ARBA" id="ARBA00022670"/>
    </source>
</evidence>
<feature type="region of interest" description="Disordered" evidence="9">
    <location>
        <begin position="170"/>
        <end position="196"/>
    </location>
</feature>
<comment type="similarity">
    <text evidence="1">Belongs to the peptidase M17 family.</text>
</comment>
<organism evidence="11 12">
    <name type="scientific">Dietzia aurantiaca</name>
    <dbReference type="NCBI Taxonomy" id="983873"/>
    <lineage>
        <taxon>Bacteria</taxon>
        <taxon>Bacillati</taxon>
        <taxon>Actinomycetota</taxon>
        <taxon>Actinomycetes</taxon>
        <taxon>Mycobacteriales</taxon>
        <taxon>Dietziaceae</taxon>
        <taxon>Dietzia</taxon>
    </lineage>
</organism>
<comment type="function">
    <text evidence="6">Presumably involved in the processing and regular turnover of intracellular proteins. Catalyzes the removal of unsubstituted N-terminal amino acids from various peptides.</text>
</comment>
<dbReference type="Proteomes" id="UP001595836">
    <property type="component" value="Unassembled WGS sequence"/>
</dbReference>
<evidence type="ECO:0000256" key="9">
    <source>
        <dbReference type="SAM" id="MobiDB-lite"/>
    </source>
</evidence>
<evidence type="ECO:0000313" key="12">
    <source>
        <dbReference type="Proteomes" id="UP001595836"/>
    </source>
</evidence>
<proteinExistence type="inferred from homology"/>
<dbReference type="PANTHER" id="PTHR11963:SF23">
    <property type="entry name" value="CYTOSOL AMINOPEPTIDASE"/>
    <property type="match status" value="1"/>
</dbReference>